<name>A0A6G1CES3_9ORYZ</name>
<sequence length="176" mass="19208">MPMRHDERAASAWRATASHPCFHRPQAPPPADLGLRKLGACGVYWRWVGLPRRAVRRDGRADEHLATAASLFGSSSIMECVMEKGEPASVSSANLCSLPWWGKPDLAPNWLEMAGSGFSGSGGERVGPKDGHEGYGGGDHWTSRWRGRGGHESDTIRRPSCYSRRLDGPDVSGEER</sequence>
<gene>
    <name evidence="2" type="ORF">E2562_013360</name>
</gene>
<protein>
    <submittedName>
        <fullName evidence="2">Uncharacterized protein</fullName>
    </submittedName>
</protein>
<proteinExistence type="predicted"/>
<feature type="compositionally biased region" description="Basic and acidic residues" evidence="1">
    <location>
        <begin position="164"/>
        <end position="176"/>
    </location>
</feature>
<evidence type="ECO:0000313" key="3">
    <source>
        <dbReference type="Proteomes" id="UP000479710"/>
    </source>
</evidence>
<dbReference type="EMBL" id="SPHZ02000009">
    <property type="protein sequence ID" value="KAF0899125.1"/>
    <property type="molecule type" value="Genomic_DNA"/>
</dbReference>
<accession>A0A6G1CES3</accession>
<comment type="caution">
    <text evidence="2">The sequence shown here is derived from an EMBL/GenBank/DDBJ whole genome shotgun (WGS) entry which is preliminary data.</text>
</comment>
<organism evidence="2 3">
    <name type="scientific">Oryza meyeriana var. granulata</name>
    <dbReference type="NCBI Taxonomy" id="110450"/>
    <lineage>
        <taxon>Eukaryota</taxon>
        <taxon>Viridiplantae</taxon>
        <taxon>Streptophyta</taxon>
        <taxon>Embryophyta</taxon>
        <taxon>Tracheophyta</taxon>
        <taxon>Spermatophyta</taxon>
        <taxon>Magnoliopsida</taxon>
        <taxon>Liliopsida</taxon>
        <taxon>Poales</taxon>
        <taxon>Poaceae</taxon>
        <taxon>BOP clade</taxon>
        <taxon>Oryzoideae</taxon>
        <taxon>Oryzeae</taxon>
        <taxon>Oryzinae</taxon>
        <taxon>Oryza</taxon>
        <taxon>Oryza meyeriana</taxon>
    </lineage>
</organism>
<dbReference type="AlphaFoldDB" id="A0A6G1CES3"/>
<evidence type="ECO:0000313" key="2">
    <source>
        <dbReference type="EMBL" id="KAF0899125.1"/>
    </source>
</evidence>
<reference evidence="2 3" key="1">
    <citation type="submission" date="2019-11" db="EMBL/GenBank/DDBJ databases">
        <title>Whole genome sequence of Oryza granulata.</title>
        <authorList>
            <person name="Li W."/>
        </authorList>
    </citation>
    <scope>NUCLEOTIDE SEQUENCE [LARGE SCALE GENOMIC DNA]</scope>
    <source>
        <strain evidence="3">cv. Menghai</strain>
        <tissue evidence="2">Leaf</tissue>
    </source>
</reference>
<evidence type="ECO:0000256" key="1">
    <source>
        <dbReference type="SAM" id="MobiDB-lite"/>
    </source>
</evidence>
<feature type="region of interest" description="Disordered" evidence="1">
    <location>
        <begin position="119"/>
        <end position="176"/>
    </location>
</feature>
<dbReference type="Proteomes" id="UP000479710">
    <property type="component" value="Unassembled WGS sequence"/>
</dbReference>
<keyword evidence="3" id="KW-1185">Reference proteome</keyword>